<evidence type="ECO:0000313" key="1">
    <source>
        <dbReference type="EMBL" id="QIN82898.1"/>
    </source>
</evidence>
<proteinExistence type="predicted"/>
<dbReference type="AlphaFoldDB" id="A0A6G8Q8Z7"/>
<dbReference type="KEGG" id="rub:GBA63_09755"/>
<protein>
    <submittedName>
        <fullName evidence="1">Uncharacterized protein</fullName>
    </submittedName>
</protein>
<organism evidence="1 2">
    <name type="scientific">Rubrobacter tropicus</name>
    <dbReference type="NCBI Taxonomy" id="2653851"/>
    <lineage>
        <taxon>Bacteria</taxon>
        <taxon>Bacillati</taxon>
        <taxon>Actinomycetota</taxon>
        <taxon>Rubrobacteria</taxon>
        <taxon>Rubrobacterales</taxon>
        <taxon>Rubrobacteraceae</taxon>
        <taxon>Rubrobacter</taxon>
    </lineage>
</organism>
<accession>A0A6G8Q8Z7</accession>
<dbReference type="Proteomes" id="UP000501452">
    <property type="component" value="Chromosome"/>
</dbReference>
<sequence>MANDLDAEPDAGQAVVYQIRLKGHLGPKWGDWFGGLTVTLEDDGETLLTGPVVDQAALHGLLRKVGDMGMPLISAVRVQPGSANASEAKR</sequence>
<reference evidence="1 2" key="1">
    <citation type="submission" date="2019-10" db="EMBL/GenBank/DDBJ databases">
        <title>Rubrobacter sp nov SCSIO 52090 isolated from a deep-sea sediment in the South China Sea.</title>
        <authorList>
            <person name="Chen R.W."/>
        </authorList>
    </citation>
    <scope>NUCLEOTIDE SEQUENCE [LARGE SCALE GENOMIC DNA]</scope>
    <source>
        <strain evidence="1 2">SCSIO 52909</strain>
    </source>
</reference>
<name>A0A6G8Q8Z7_9ACTN</name>
<keyword evidence="2" id="KW-1185">Reference proteome</keyword>
<dbReference type="EMBL" id="CP045119">
    <property type="protein sequence ID" value="QIN82898.1"/>
    <property type="molecule type" value="Genomic_DNA"/>
</dbReference>
<dbReference type="RefSeq" id="WP_166175666.1">
    <property type="nucleotide sequence ID" value="NZ_CP045119.1"/>
</dbReference>
<gene>
    <name evidence="1" type="ORF">GBA63_09755</name>
</gene>
<evidence type="ECO:0000313" key="2">
    <source>
        <dbReference type="Proteomes" id="UP000501452"/>
    </source>
</evidence>